<dbReference type="Proteomes" id="UP000198694">
    <property type="component" value="Unassembled WGS sequence"/>
</dbReference>
<evidence type="ECO:0000313" key="2">
    <source>
        <dbReference type="Proteomes" id="UP000198694"/>
    </source>
</evidence>
<keyword evidence="2" id="KW-1185">Reference proteome</keyword>
<gene>
    <name evidence="1" type="ORF">SAMN05216243_2858</name>
</gene>
<protein>
    <submittedName>
        <fullName evidence="1">Uncharacterized protein</fullName>
    </submittedName>
</protein>
<evidence type="ECO:0000313" key="1">
    <source>
        <dbReference type="EMBL" id="SDK35496.1"/>
    </source>
</evidence>
<proteinExistence type="predicted"/>
<sequence length="73" mass="8509">MYRKTCHRCLQLSYSSSKLGEWRCPICSHDLSLRKARDPKDPRDRPSPDCQANKLTVRYHQLPDVPPTFSAHI</sequence>
<reference evidence="1 2" key="1">
    <citation type="submission" date="2016-10" db="EMBL/GenBank/DDBJ databases">
        <authorList>
            <person name="de Groot N.N."/>
        </authorList>
    </citation>
    <scope>NUCLEOTIDE SEQUENCE [LARGE SCALE GENOMIC DNA]</scope>
    <source>
        <strain evidence="1 2">CGMCC 1.6502</strain>
    </source>
</reference>
<organism evidence="1 2">
    <name type="scientific">Sediminibacillus albus</name>
    <dbReference type="NCBI Taxonomy" id="407036"/>
    <lineage>
        <taxon>Bacteria</taxon>
        <taxon>Bacillati</taxon>
        <taxon>Bacillota</taxon>
        <taxon>Bacilli</taxon>
        <taxon>Bacillales</taxon>
        <taxon>Bacillaceae</taxon>
        <taxon>Sediminibacillus</taxon>
    </lineage>
</organism>
<dbReference type="EMBL" id="FNFL01000005">
    <property type="protein sequence ID" value="SDK35496.1"/>
    <property type="molecule type" value="Genomic_DNA"/>
</dbReference>
<dbReference type="AlphaFoldDB" id="A0A1G9B7H6"/>
<name>A0A1G9B7H6_9BACI</name>
<accession>A0A1G9B7H6</accession>
<dbReference type="STRING" id="407036.SAMN05216243_2858"/>